<keyword evidence="1" id="KW-0812">Transmembrane</keyword>
<reference evidence="2" key="1">
    <citation type="submission" date="2023-08" db="EMBL/GenBank/DDBJ databases">
        <title>Veillonella_parvula_DSM 2007_complete_genome_hifiasm_Zymo_Research_D6332.</title>
        <authorList>
            <person name="Damerum A."/>
        </authorList>
    </citation>
    <scope>NUCLEOTIDE SEQUENCE</scope>
    <source>
        <strain evidence="2">DSM 2007</strain>
    </source>
</reference>
<proteinExistence type="predicted"/>
<dbReference type="Proteomes" id="UP001228955">
    <property type="component" value="Chromosome"/>
</dbReference>
<gene>
    <name evidence="2" type="ORF">RDV51_05130</name>
</gene>
<keyword evidence="1" id="KW-1133">Transmembrane helix</keyword>
<dbReference type="RefSeq" id="WP_038149618.1">
    <property type="nucleotide sequence ID" value="NZ_CP133463.1"/>
</dbReference>
<feature type="transmembrane region" description="Helical" evidence="1">
    <location>
        <begin position="103"/>
        <end position="122"/>
    </location>
</feature>
<keyword evidence="1" id="KW-0472">Membrane</keyword>
<organism evidence="2 3">
    <name type="scientific">Veillonella parvula</name>
    <name type="common">Staphylococcus parvulus</name>
    <dbReference type="NCBI Taxonomy" id="29466"/>
    <lineage>
        <taxon>Bacteria</taxon>
        <taxon>Bacillati</taxon>
        <taxon>Bacillota</taxon>
        <taxon>Negativicutes</taxon>
        <taxon>Veillonellales</taxon>
        <taxon>Veillonellaceae</taxon>
        <taxon>Veillonella</taxon>
    </lineage>
</organism>
<protein>
    <submittedName>
        <fullName evidence="2">Uncharacterized protein</fullName>
    </submittedName>
</protein>
<dbReference type="AlphaFoldDB" id="A0AB38YLA2"/>
<accession>A0AB38YLA2</accession>
<evidence type="ECO:0000313" key="2">
    <source>
        <dbReference type="EMBL" id="WMS18829.1"/>
    </source>
</evidence>
<evidence type="ECO:0000313" key="3">
    <source>
        <dbReference type="Proteomes" id="UP001228955"/>
    </source>
</evidence>
<evidence type="ECO:0000256" key="1">
    <source>
        <dbReference type="SAM" id="Phobius"/>
    </source>
</evidence>
<dbReference type="EMBL" id="CP133463">
    <property type="protein sequence ID" value="WMS18829.1"/>
    <property type="molecule type" value="Genomic_DNA"/>
</dbReference>
<name>A0AB38YLA2_VEIPA</name>
<sequence length="182" mass="20849">MIEIFAPPPPIMVGLNEHELVQISLAIFCTLILVFVDTILRILVEVRNFNIATNRPCTVANTILAILWRGWGYVEINGKKHRFLVSNKLRADMTKKLVKSYPWLFVLSFILLTLPDVEFIFLGRLDTFLSTGMYLIPIVIELASCVENMIELELVESRWFKRAIGLVKQVIAFIKSVKEAIK</sequence>
<feature type="transmembrane region" description="Helical" evidence="1">
    <location>
        <begin position="20"/>
        <end position="40"/>
    </location>
</feature>